<protein>
    <submittedName>
        <fullName evidence="1">Uncharacterized protein</fullName>
    </submittedName>
</protein>
<evidence type="ECO:0000313" key="2">
    <source>
        <dbReference type="Proteomes" id="UP000233750"/>
    </source>
</evidence>
<proteinExistence type="predicted"/>
<dbReference type="EMBL" id="PJMY01000003">
    <property type="protein sequence ID" value="PKV93939.1"/>
    <property type="molecule type" value="Genomic_DNA"/>
</dbReference>
<comment type="caution">
    <text evidence="1">The sequence shown here is derived from an EMBL/GenBank/DDBJ whole genome shotgun (WGS) entry which is preliminary data.</text>
</comment>
<dbReference type="RefSeq" id="WP_143271411.1">
    <property type="nucleotide sequence ID" value="NZ_PJMY01000003.1"/>
</dbReference>
<sequence length="59" mass="6718">MPKTRLFVVARLDSRVFLVRESWGFTTDSHCGRENGMHTVFTARDGLSTFDPYGPKRGL</sequence>
<name>A0A2N3WJ93_9PSEU</name>
<organism evidence="1 2">
    <name type="scientific">Amycolatopsis echigonensis</name>
    <dbReference type="NCBI Taxonomy" id="2576905"/>
    <lineage>
        <taxon>Bacteria</taxon>
        <taxon>Bacillati</taxon>
        <taxon>Actinomycetota</taxon>
        <taxon>Actinomycetes</taxon>
        <taxon>Pseudonocardiales</taxon>
        <taxon>Pseudonocardiaceae</taxon>
        <taxon>Amycolatopsis</taxon>
    </lineage>
</organism>
<dbReference type="Proteomes" id="UP000233750">
    <property type="component" value="Unassembled WGS sequence"/>
</dbReference>
<accession>A0A2N3WJ93</accession>
<keyword evidence="2" id="KW-1185">Reference proteome</keyword>
<reference evidence="1 2" key="1">
    <citation type="submission" date="2017-12" db="EMBL/GenBank/DDBJ databases">
        <title>Sequencing the genomes of 1000 Actinobacteria strains.</title>
        <authorList>
            <person name="Klenk H.-P."/>
        </authorList>
    </citation>
    <scope>NUCLEOTIDE SEQUENCE [LARGE SCALE GENOMIC DNA]</scope>
    <source>
        <strain evidence="1 2">DSM 45165</strain>
    </source>
</reference>
<gene>
    <name evidence="1" type="ORF">ATK30_4799</name>
</gene>
<evidence type="ECO:0000313" key="1">
    <source>
        <dbReference type="EMBL" id="PKV93939.1"/>
    </source>
</evidence>
<dbReference type="AlphaFoldDB" id="A0A2N3WJ93"/>